<dbReference type="PANTHER" id="PTHR43157">
    <property type="entry name" value="PHOSPHATIDYLINOSITOL-GLYCAN BIOSYNTHESIS CLASS F PROTEIN-RELATED"/>
    <property type="match status" value="1"/>
</dbReference>
<name>A0A3P7L875_DIBLA</name>
<dbReference type="PANTHER" id="PTHR43157:SF31">
    <property type="entry name" value="PHOSPHATIDYLINOSITOL-GLYCAN BIOSYNTHESIS CLASS F PROTEIN"/>
    <property type="match status" value="1"/>
</dbReference>
<dbReference type="OrthoDB" id="191139at2759"/>
<dbReference type="InterPro" id="IPR036291">
    <property type="entry name" value="NAD(P)-bd_dom_sf"/>
</dbReference>
<feature type="non-terminal residue" evidence="2">
    <location>
        <position position="1"/>
    </location>
</feature>
<proteinExistence type="predicted"/>
<dbReference type="AlphaFoldDB" id="A0A3P7L875"/>
<organism evidence="2 3">
    <name type="scientific">Dibothriocephalus latus</name>
    <name type="common">Fish tapeworm</name>
    <name type="synonym">Diphyllobothrium latum</name>
    <dbReference type="NCBI Taxonomy" id="60516"/>
    <lineage>
        <taxon>Eukaryota</taxon>
        <taxon>Metazoa</taxon>
        <taxon>Spiralia</taxon>
        <taxon>Lophotrochozoa</taxon>
        <taxon>Platyhelminthes</taxon>
        <taxon>Cestoda</taxon>
        <taxon>Eucestoda</taxon>
        <taxon>Diphyllobothriidea</taxon>
        <taxon>Diphyllobothriidae</taxon>
        <taxon>Dibothriocephalus</taxon>
    </lineage>
</organism>
<dbReference type="GO" id="GO:0016491">
    <property type="term" value="F:oxidoreductase activity"/>
    <property type="evidence" value="ECO:0007669"/>
    <property type="project" value="UniProtKB-KW"/>
</dbReference>
<dbReference type="SUPFAM" id="SSF51735">
    <property type="entry name" value="NAD(P)-binding Rossmann-fold domains"/>
    <property type="match status" value="1"/>
</dbReference>
<evidence type="ECO:0000313" key="2">
    <source>
        <dbReference type="EMBL" id="VDN12744.1"/>
    </source>
</evidence>
<dbReference type="Gene3D" id="3.40.50.720">
    <property type="entry name" value="NAD(P)-binding Rossmann-like Domain"/>
    <property type="match status" value="1"/>
</dbReference>
<evidence type="ECO:0000313" key="3">
    <source>
        <dbReference type="Proteomes" id="UP000281553"/>
    </source>
</evidence>
<gene>
    <name evidence="2" type="ORF">DILT_LOCUS8575</name>
</gene>
<dbReference type="Proteomes" id="UP000281553">
    <property type="component" value="Unassembled WGS sequence"/>
</dbReference>
<protein>
    <recommendedName>
        <fullName evidence="4">Retinol dehydrogenase 14</fullName>
    </recommendedName>
</protein>
<sequence length="133" mass="15022">KDTPQRWLLPESEYKRFTAYRLSKLANAIHARQLAKRLRKEGVVTASVHPGVVVTELFKEPAIFRMLMHTLVRPFMKSAWEGAQTTMYVVLANDLQSGAYYADCAPKKPNQLVLDDKLGESLWAFSEKAVGLA</sequence>
<accession>A0A3P7L875</accession>
<reference evidence="2 3" key="1">
    <citation type="submission" date="2018-11" db="EMBL/GenBank/DDBJ databases">
        <authorList>
            <consortium name="Pathogen Informatics"/>
        </authorList>
    </citation>
    <scope>NUCLEOTIDE SEQUENCE [LARGE SCALE GENOMIC DNA]</scope>
</reference>
<evidence type="ECO:0000256" key="1">
    <source>
        <dbReference type="ARBA" id="ARBA00023002"/>
    </source>
</evidence>
<keyword evidence="1" id="KW-0560">Oxidoreductase</keyword>
<dbReference type="EMBL" id="UYRU01054632">
    <property type="protein sequence ID" value="VDN12744.1"/>
    <property type="molecule type" value="Genomic_DNA"/>
</dbReference>
<keyword evidence="3" id="KW-1185">Reference proteome</keyword>
<evidence type="ECO:0008006" key="4">
    <source>
        <dbReference type="Google" id="ProtNLM"/>
    </source>
</evidence>